<feature type="region of interest" description="Disordered" evidence="1">
    <location>
        <begin position="2790"/>
        <end position="2837"/>
    </location>
</feature>
<dbReference type="Proteomes" id="UP000008333">
    <property type="component" value="Unassembled WGS sequence"/>
</dbReference>
<dbReference type="RefSeq" id="XP_001616381.1">
    <property type="nucleotide sequence ID" value="XM_001616331.1"/>
</dbReference>
<feature type="compositionally biased region" description="Basic and acidic residues" evidence="1">
    <location>
        <begin position="854"/>
        <end position="866"/>
    </location>
</feature>
<accession>A5K2K4</accession>
<feature type="region of interest" description="Disordered" evidence="1">
    <location>
        <begin position="3162"/>
        <end position="3259"/>
    </location>
</feature>
<organism evidence="2 3">
    <name type="scientific">Plasmodium vivax (strain Salvador I)</name>
    <dbReference type="NCBI Taxonomy" id="126793"/>
    <lineage>
        <taxon>Eukaryota</taxon>
        <taxon>Sar</taxon>
        <taxon>Alveolata</taxon>
        <taxon>Apicomplexa</taxon>
        <taxon>Aconoidasida</taxon>
        <taxon>Haemosporida</taxon>
        <taxon>Plasmodiidae</taxon>
        <taxon>Plasmodium</taxon>
        <taxon>Plasmodium (Plasmodium)</taxon>
    </lineage>
</organism>
<feature type="region of interest" description="Disordered" evidence="1">
    <location>
        <begin position="1329"/>
        <end position="1353"/>
    </location>
</feature>
<proteinExistence type="predicted"/>
<feature type="compositionally biased region" description="Basic and acidic residues" evidence="1">
    <location>
        <begin position="1571"/>
        <end position="1585"/>
    </location>
</feature>
<feature type="region of interest" description="Disordered" evidence="1">
    <location>
        <begin position="965"/>
        <end position="994"/>
    </location>
</feature>
<feature type="compositionally biased region" description="Low complexity" evidence="1">
    <location>
        <begin position="813"/>
        <end position="830"/>
    </location>
</feature>
<feature type="region of interest" description="Disordered" evidence="1">
    <location>
        <begin position="620"/>
        <end position="666"/>
    </location>
</feature>
<feature type="compositionally biased region" description="Basic and acidic residues" evidence="1">
    <location>
        <begin position="641"/>
        <end position="657"/>
    </location>
</feature>
<dbReference type="KEGG" id="pvx:PVX_114955"/>
<feature type="compositionally biased region" description="Low complexity" evidence="1">
    <location>
        <begin position="841"/>
        <end position="851"/>
    </location>
</feature>
<evidence type="ECO:0000313" key="3">
    <source>
        <dbReference type="Proteomes" id="UP000008333"/>
    </source>
</evidence>
<dbReference type="EMBL" id="AAKM01000003">
    <property type="protein sequence ID" value="EDL46654.1"/>
    <property type="molecule type" value="Genomic_DNA"/>
</dbReference>
<feature type="region of interest" description="Disordered" evidence="1">
    <location>
        <begin position="2328"/>
        <end position="2356"/>
    </location>
</feature>
<feature type="region of interest" description="Disordered" evidence="1">
    <location>
        <begin position="1239"/>
        <end position="1310"/>
    </location>
</feature>
<dbReference type="FunCoup" id="A5K2K4">
    <property type="interactions" value="759"/>
</dbReference>
<feature type="compositionally biased region" description="Basic and acidic residues" evidence="1">
    <location>
        <begin position="1329"/>
        <end position="1340"/>
    </location>
</feature>
<feature type="compositionally biased region" description="Basic and acidic residues" evidence="1">
    <location>
        <begin position="2338"/>
        <end position="2348"/>
    </location>
</feature>
<feature type="compositionally biased region" description="Low complexity" evidence="1">
    <location>
        <begin position="1519"/>
        <end position="1548"/>
    </location>
</feature>
<protein>
    <submittedName>
        <fullName evidence="2">Uncharacterized protein</fullName>
    </submittedName>
</protein>
<dbReference type="VEuPathDB" id="PlasmoDB:PVX_114955"/>
<dbReference type="InParanoid" id="A5K2K4"/>
<dbReference type="PhylomeDB" id="A5K2K4"/>
<feature type="compositionally biased region" description="Basic and acidic residues" evidence="1">
    <location>
        <begin position="3177"/>
        <end position="3187"/>
    </location>
</feature>
<sequence length="3259" mass="366789">MNNIKVYGCKNVTNVFAKNKEINEYINVLQYVDASNEGASHFHVFIFDHFDNVAREGVPNDEKVPPGGGHTPLLNSQHLGEWGEATTPQGGPFAHKKVGEEKNALTSPVGEEQTGGGEVFLFYNVQFDPELVRSALGVEIYERAGCANSVEDSKEKLILCRRSSDEDVERGIEAEKVIASSYYDNGKNSKLKHILEALGVESFNSFSGTLLKLPFPSQVCMRQICEQLIKVTTEFMLLSRKVETFDVQMNGHSVCTWERSDKSISISHLEGETHSVNNVPYVTVRCKNKEVITEYVLHANGVKGNIQGEEIYFMHVRGQMGEGSKNGSEMDAFQRGGGVNWPSYIHTVQGVNPMLIKSKSKRKIQMEDIAKGWGATAICELYVEFLLLLRELNLSCSAYNFSFHFPVTLEANPLEVNPFCGLYRQLFEEEKKLKLFFNGHLWMGFSECVFVPHDLKNIFENCLSDIVKHSGVKNLLFFDDRVKNALFSYLNTLCEEKKNVLAAKICKRNLQYIENVPEKFRRADKHNTDDEVVKRTYQNRTNKFLCEVVINNSAYVEFQNWVPVLSHLLEVGEPSVLACLKSLPCFPNEEKECKRISELVYPLDGKEFYGMDNHNCGENGVAPNMGRSNSDERWGATGGENRSHGDSHVKGDPHMKSDTQQTKSPNCIGRENLLSLHLVKQAKEEGVEKMKLLGLTILEEQYKLNDNINDIFLDLEKLYRSKNVYESKLKVLNKIILQLEKNIHHLEDPLVLQKCRERFFLPLYRSKHFSYAVSPTGDTSVEGGGVLSKKAVVRGAPNGDLPKRGVAKTEVTSRNASSAAHSSRAAHSNRTISGGPLRETNNNPPRNSSNSADPRGKGQNDHGKDQKDKDFVKICDAYDKVHFNLIFLKSKCYHLEKLTVSPELGKLLGLERSPPLAEVLGHLELLCRSSKSACFQSASKVYDDIYDHLERCILRHKSRERLAVSGSSAPGYAPDDAPDDAAGDAAGGVGDSSPQGETRVLADFVQRHKFIYIKNKLWSAKDVFSTKNTLPFNLFLCELPKLYKMKYPNLVELSCVQGRLKHSKLVSILEKIVTKLRSKRVPPDEKDIHQKEKRNQVEGEKEQNMMYLSGLLKISYINTVNIIDVSVCDWVPVCAEGEKENSQTGENEKGPILEKSNQVDKKTKTQLKCPCFDGIYLPNSKYLLVKKEKLTYVATPLLYNNNAHKGDVVHRDVKESVIDLLNVPKRGEKEGVDLKRATEKSYKRGSNQGDLKSVIKGPIKSPPLGGSKTVKSTTQVSTLHVSTISRARKTQVGKNPQTGATNQQESKKKMTSYLIEQKKKEQLRREIKKEKAPTVKREPKVIPPQNGTKKKRELQKGNELNDNILFREIKNLIYFLDDIGCLDIKLIADKRSFSSDTLPKVFLKRACFCLYIKVKKEQYENLLISNEELSAYADAHNVERNREYLNADTNNLESLKSCSDLICSYLFENLSGVLDYLLIRNGGCISEWCSRCGDEMANSGRPEEGANKGCSEEQSWAAPVGGSPDGGSPVDGSPDGGSPVDGSPVDGSPVGGSPVGGSPKGESPNGSKSPVRGDHATSPHNDGDNFGRGTTRVPPTVDAPPQSPKRVLCKKNHILSKKDEELAKNIFLYNYFRLDEKNKWEENGYLRKQSKVGSASRRKEVPLRGEKKYYARQTTEMGSGEYPLGAISISDVEHDSMELTEMKRKYSNVGENQIICIRLYNKQKLSILKMIERVFLECKKYSEKFFFFSKNLLKLDIIKINEKGGRAENATSLGICMSDYHFHLREKFYDAVKKKQLHSWGKQKGEQLSSDETNCNNLEIFLQCQIYNGSKSSRWIIGLLHDVRIAICFEHYQIFRKHFLFQNFHIVSNVDNLPMHICCDLFESNACSLKKLKNGENLQGVLRKISILYEHFLRLAHRNAVKKLLKQDSNKVLYKCKGKWVKRKLAERHVSSGVGSTGPVSQVSGMGVLGSLGSADVSSMTNMISMTSAASVHAMRGVRSGKVSNVGNMSSVSNVGNMSSVSNVGNMSSVSNVRSMTSMASMTSACRADHPNGEKSLNTSREGKDDLTLDYIYKVDKRDIKHFSEIYQIFKTKYLNFIPKKYDQNDFFCSVVKHAFSNCSELQILPCLKKKEKIYALYWSSMNGCVNVYPFCKYLNQITFFLLDLGLTVLLPYYEIDNIVHMHKMVSSMGEAGAHIGSEVKPITGGCGGEDLSAYMKGNQGEENALKRGTHDEVIPEQVLNLTPGYLRNRIKKYISVYLTFVKECLSERNFSTVIYFLDYIFSDFKKHELYDTMVKDLKCIPLLVILNYGTSYLKMKLEGVLPSGEGLPSGGSPITAGREKLTGEREGNSCGSNEEETLKTKCDEGDMDGCYSHDGNVGMVGDDHNDDAKTLECGESAGCSLPKQDDHWKGEANRVVPICTDNLLKMKNGNFETEEFFNYDFIQLIKYNENGKLYTSKYFYLFDLDRVMFINVHFYSSSILSLLLETQIVANLNFSNLSQVLRHNLYPSIFHPCAPLDRNDDTGDGLDSDQGGASILFRGVGEPTHPRQHTQCHLGGEENQRAENARLYNCIQIAYDANVIIYSRMLLDMISELCSGQPYKSVLRTLSNFRLLITFGGAAQNGEESQNTEKTQSTEKYTEGMTHMYVHSWNDIKNILSFHFGDARMEATLHLLGYKKMHPTMADGSIFTQYLINDYEDAMLSLYLNGDHLNWSALNMEDMHFLLLTFLSTIKFNSNNIFYFKALPIFYSINCFEYISLANKNRRYIVVCTNHLQLFSCVLSQLRMGSSASEGGTDMGVRLEGPHDSGKRGGSDGSSIRGASGVTTTDSREGNKEEGHAAECAADQVDALLEASPLKRSTSGDHFVTTRNDEMNTPMKYSFLHHSNVGVNYWKHINIECWCGYDIIANFLLQVVRDCTDENLFHNIVLFIYKEYEDMLERKNDQTKVRREKYAANFHNVCEVNEVDGLENRYGEFLMNIFGGMKEVRLKFRGHVQIAQLYNANSDLFRAFINGNKLFHFVHLTNLKYEKEFLEKLNFHVNPSMPELNNFLYILINVVKRTASEDAPDVVPIEAIFHDICVDNSRYDTKFDEKNLHNKMHSLLQYAEDNFEMLLKKRDENFAYLMGSLMELLLNSKWFASMGGAYKTLEGYFVQKGKVRMGYSIEGTGDRGKGATGGGHDGETHKKEEGAEAEVGQAAGPTANPTVEEQNCAVANQCTAEPNEQEEELPKRSNERETGEEAGTPPIHVPKGRAQLNKSKTL</sequence>
<feature type="compositionally biased region" description="Basic and acidic residues" evidence="1">
    <location>
        <begin position="3225"/>
        <end position="3236"/>
    </location>
</feature>
<comment type="caution">
    <text evidence="2">The sequence shown here is derived from an EMBL/GenBank/DDBJ whole genome shotgun (WGS) entry which is preliminary data.</text>
</comment>
<dbReference type="OMA" id="FLQCQIY"/>
<keyword evidence="3" id="KW-1185">Reference proteome</keyword>
<reference evidence="2 3" key="1">
    <citation type="journal article" date="2008" name="Nature">
        <title>Comparative genomics of the neglected human malaria parasite Plasmodium vivax.</title>
        <authorList>
            <person name="Carlton J.M."/>
            <person name="Adams J.H."/>
            <person name="Silva J.C."/>
            <person name="Bidwell S.L."/>
            <person name="Lorenzi H."/>
            <person name="Caler E."/>
            <person name="Crabtree J."/>
            <person name="Angiuoli S.V."/>
            <person name="Merino E.F."/>
            <person name="Amedeo P."/>
            <person name="Cheng Q."/>
            <person name="Coulson R.M."/>
            <person name="Crabb B.S."/>
            <person name="Del Portillo H.A."/>
            <person name="Essien K."/>
            <person name="Feldblyum T.V."/>
            <person name="Fernandez-Becerra C."/>
            <person name="Gilson P.R."/>
            <person name="Gueye A.H."/>
            <person name="Guo X."/>
            <person name="Kang'a S."/>
            <person name="Kooij T.W."/>
            <person name="Korsinczky M."/>
            <person name="Meyer E.V."/>
            <person name="Nene V."/>
            <person name="Paulsen I."/>
            <person name="White O."/>
            <person name="Ralph S.A."/>
            <person name="Ren Q."/>
            <person name="Sargeant T.J."/>
            <person name="Salzberg S.L."/>
            <person name="Stoeckert C.J."/>
            <person name="Sullivan S.A."/>
            <person name="Yamamoto M.M."/>
            <person name="Hoffman S.L."/>
            <person name="Wortman J.R."/>
            <person name="Gardner M.J."/>
            <person name="Galinski M.R."/>
            <person name="Barnwell J.W."/>
            <person name="Fraser-Liggett C.M."/>
        </authorList>
    </citation>
    <scope>NUCLEOTIDE SEQUENCE [LARGE SCALE GENOMIC DNA]</scope>
    <source>
        <strain evidence="2 3">Salvador I</strain>
    </source>
</reference>
<dbReference type="STRING" id="126793.A5K2K4"/>
<dbReference type="GeneID" id="5475680"/>
<feature type="compositionally biased region" description="Basic and acidic residues" evidence="1">
    <location>
        <begin position="2801"/>
        <end position="2811"/>
    </location>
</feature>
<feature type="compositionally biased region" description="Low complexity" evidence="1">
    <location>
        <begin position="1267"/>
        <end position="1278"/>
    </location>
</feature>
<feature type="compositionally biased region" description="Polar residues" evidence="1">
    <location>
        <begin position="1292"/>
        <end position="1304"/>
    </location>
</feature>
<feature type="region of interest" description="Disordered" evidence="1">
    <location>
        <begin position="795"/>
        <end position="866"/>
    </location>
</feature>
<feature type="compositionally biased region" description="Basic and acidic residues" evidence="1">
    <location>
        <begin position="2827"/>
        <end position="2837"/>
    </location>
</feature>
<evidence type="ECO:0000256" key="1">
    <source>
        <dbReference type="SAM" id="MobiDB-lite"/>
    </source>
</evidence>
<feature type="compositionally biased region" description="Gly residues" evidence="1">
    <location>
        <begin position="1549"/>
        <end position="1559"/>
    </location>
</feature>
<name>A5K2K4_PLAVS</name>
<feature type="compositionally biased region" description="Polar residues" evidence="1">
    <location>
        <begin position="3200"/>
        <end position="3219"/>
    </location>
</feature>
<evidence type="ECO:0000313" key="2">
    <source>
        <dbReference type="EMBL" id="EDL46654.1"/>
    </source>
</evidence>
<gene>
    <name evidence="2" type="ORF">PVX_114955</name>
</gene>
<feature type="region of interest" description="Disordered" evidence="1">
    <location>
        <begin position="1497"/>
        <end position="1605"/>
    </location>
</feature>